<keyword evidence="3" id="KW-1185">Reference proteome</keyword>
<comment type="caution">
    <text evidence="2">The sequence shown here is derived from an EMBL/GenBank/DDBJ whole genome shotgun (WGS) entry which is preliminary data.</text>
</comment>
<organism evidence="2 3">
    <name type="scientific">Schizothecium vesticola</name>
    <dbReference type="NCBI Taxonomy" id="314040"/>
    <lineage>
        <taxon>Eukaryota</taxon>
        <taxon>Fungi</taxon>
        <taxon>Dikarya</taxon>
        <taxon>Ascomycota</taxon>
        <taxon>Pezizomycotina</taxon>
        <taxon>Sordariomycetes</taxon>
        <taxon>Sordariomycetidae</taxon>
        <taxon>Sordariales</taxon>
        <taxon>Schizotheciaceae</taxon>
        <taxon>Schizothecium</taxon>
    </lineage>
</organism>
<name>A0AA40EQZ3_9PEZI</name>
<dbReference type="EMBL" id="JAUKUD010000005">
    <property type="protein sequence ID" value="KAK0743891.1"/>
    <property type="molecule type" value="Genomic_DNA"/>
</dbReference>
<evidence type="ECO:0000313" key="3">
    <source>
        <dbReference type="Proteomes" id="UP001172155"/>
    </source>
</evidence>
<accession>A0AA40EQZ3</accession>
<reference evidence="2" key="1">
    <citation type="submission" date="2023-06" db="EMBL/GenBank/DDBJ databases">
        <title>Genome-scale phylogeny and comparative genomics of the fungal order Sordariales.</title>
        <authorList>
            <consortium name="Lawrence Berkeley National Laboratory"/>
            <person name="Hensen N."/>
            <person name="Bonometti L."/>
            <person name="Westerberg I."/>
            <person name="Brannstrom I.O."/>
            <person name="Guillou S."/>
            <person name="Cros-Aarteil S."/>
            <person name="Calhoun S."/>
            <person name="Haridas S."/>
            <person name="Kuo A."/>
            <person name="Mondo S."/>
            <person name="Pangilinan J."/>
            <person name="Riley R."/>
            <person name="LaButti K."/>
            <person name="Andreopoulos B."/>
            <person name="Lipzen A."/>
            <person name="Chen C."/>
            <person name="Yanf M."/>
            <person name="Daum C."/>
            <person name="Ng V."/>
            <person name="Clum A."/>
            <person name="Steindorff A."/>
            <person name="Ohm R."/>
            <person name="Martin F."/>
            <person name="Silar P."/>
            <person name="Natvig D."/>
            <person name="Lalanne C."/>
            <person name="Gautier V."/>
            <person name="Ament-velasquez S.L."/>
            <person name="Kruys A."/>
            <person name="Hutchinson M.I."/>
            <person name="Powell A.J."/>
            <person name="Barry K."/>
            <person name="Miller A.N."/>
            <person name="Grigoriev I.V."/>
            <person name="Debuchy R."/>
            <person name="Gladieux P."/>
            <person name="Thoren M.H."/>
            <person name="Johannesson H."/>
        </authorList>
    </citation>
    <scope>NUCLEOTIDE SEQUENCE</scope>
    <source>
        <strain evidence="2">SMH3187-1</strain>
    </source>
</reference>
<protein>
    <submittedName>
        <fullName evidence="2">Uncharacterized protein</fullName>
    </submittedName>
</protein>
<dbReference type="Proteomes" id="UP001172155">
    <property type="component" value="Unassembled WGS sequence"/>
</dbReference>
<evidence type="ECO:0000313" key="2">
    <source>
        <dbReference type="EMBL" id="KAK0743891.1"/>
    </source>
</evidence>
<feature type="region of interest" description="Disordered" evidence="1">
    <location>
        <begin position="110"/>
        <end position="135"/>
    </location>
</feature>
<evidence type="ECO:0000256" key="1">
    <source>
        <dbReference type="SAM" id="MobiDB-lite"/>
    </source>
</evidence>
<gene>
    <name evidence="2" type="ORF">B0T18DRAFT_192546</name>
</gene>
<dbReference type="AlphaFoldDB" id="A0AA40EQZ3"/>
<proteinExistence type="predicted"/>
<sequence>MGQKLSIDPPRPHADYFCPETGRPLTHPLGTCEHCQAAHDIICQAVYVCPNTGYRLPDEAARKMARRHGIDAVECSACFQVHEPFSKRVYICPVTGGQITHPRETGGKCSKCSRSHEDNSTPMGSREAVYARGLK</sequence>